<feature type="transmembrane region" description="Helical" evidence="1">
    <location>
        <begin position="6"/>
        <end position="28"/>
    </location>
</feature>
<name>A0AAV3BPV2_CLOPF</name>
<evidence type="ECO:0000256" key="1">
    <source>
        <dbReference type="SAM" id="Phobius"/>
    </source>
</evidence>
<keyword evidence="1" id="KW-0472">Membrane</keyword>
<comment type="caution">
    <text evidence="2">The sequence shown here is derived from an EMBL/GenBank/DDBJ whole genome shotgun (WGS) entry which is preliminary data.</text>
</comment>
<dbReference type="Proteomes" id="UP000004342">
    <property type="component" value="Unassembled WGS sequence"/>
</dbReference>
<protein>
    <submittedName>
        <fullName evidence="2">Uncharacterized protein</fullName>
    </submittedName>
</protein>
<gene>
    <name evidence="2" type="ORF">AC1_A0295</name>
</gene>
<dbReference type="EMBL" id="ABDV01000021">
    <property type="protein sequence ID" value="EDT23183.1"/>
    <property type="molecule type" value="Genomic_DNA"/>
</dbReference>
<evidence type="ECO:0000313" key="2">
    <source>
        <dbReference type="EMBL" id="EDT23183.1"/>
    </source>
</evidence>
<keyword evidence="1" id="KW-1133">Transmembrane helix</keyword>
<evidence type="ECO:0000313" key="3">
    <source>
        <dbReference type="Proteomes" id="UP000004342"/>
    </source>
</evidence>
<keyword evidence="1" id="KW-0812">Transmembrane</keyword>
<sequence>MKLLNLYSLLSFSMIIVPIVIAGGIYAITKLLPKSEGIINYEEFKKNKGISFYGYTLVFL</sequence>
<accession>A0AAV3BPV2</accession>
<dbReference type="AlphaFoldDB" id="A0AAV3BPV2"/>
<organism evidence="2 3">
    <name type="scientific">Clostridium perfringens B str. ATCC 3626</name>
    <dbReference type="NCBI Taxonomy" id="451754"/>
    <lineage>
        <taxon>Bacteria</taxon>
        <taxon>Bacillati</taxon>
        <taxon>Bacillota</taxon>
        <taxon>Clostridia</taxon>
        <taxon>Eubacteriales</taxon>
        <taxon>Clostridiaceae</taxon>
        <taxon>Clostridium</taxon>
    </lineage>
</organism>
<dbReference type="RefSeq" id="WP_003458982.1">
    <property type="nucleotide sequence ID" value="NZ_ABDV01000021.1"/>
</dbReference>
<proteinExistence type="predicted"/>
<reference evidence="2 3" key="1">
    <citation type="submission" date="2007-07" db="EMBL/GenBank/DDBJ databases">
        <title>Annotation of Clostridium perfringens B str. ATCC 3626.</title>
        <authorList>
            <person name="Paulsen I."/>
            <person name="Sebastian Y."/>
        </authorList>
    </citation>
    <scope>NUCLEOTIDE SEQUENCE [LARGE SCALE GENOMIC DNA]</scope>
    <source>
        <strain evidence="3">B str. ATCC 3626</strain>
    </source>
</reference>